<organism evidence="2 3">
    <name type="scientific">Candidatus Gallionella acididurans</name>
    <dbReference type="NCBI Taxonomy" id="1796491"/>
    <lineage>
        <taxon>Bacteria</taxon>
        <taxon>Pseudomonadati</taxon>
        <taxon>Pseudomonadota</taxon>
        <taxon>Betaproteobacteria</taxon>
        <taxon>Nitrosomonadales</taxon>
        <taxon>Gallionellaceae</taxon>
        <taxon>Gallionella</taxon>
    </lineage>
</organism>
<reference evidence="2 3" key="1">
    <citation type="submission" date="2016-02" db="EMBL/GenBank/DDBJ databases">
        <authorList>
            <person name="Wen L."/>
            <person name="He K."/>
            <person name="Yang H."/>
        </authorList>
    </citation>
    <scope>NUCLEOTIDE SEQUENCE [LARGE SCALE GENOMIC DNA]</scope>
    <source>
        <strain evidence="2">ShG14-8</strain>
    </source>
</reference>
<accession>A0A139BQH1</accession>
<keyword evidence="1" id="KW-0812">Transmembrane</keyword>
<feature type="transmembrane region" description="Helical" evidence="1">
    <location>
        <begin position="20"/>
        <end position="40"/>
    </location>
</feature>
<proteinExistence type="predicted"/>
<keyword evidence="1" id="KW-1133">Transmembrane helix</keyword>
<dbReference type="EMBL" id="LSLI01000090">
    <property type="protein sequence ID" value="KXS31221.1"/>
    <property type="molecule type" value="Genomic_DNA"/>
</dbReference>
<comment type="caution">
    <text evidence="2">The sequence shown here is derived from an EMBL/GenBank/DDBJ whole genome shotgun (WGS) entry which is preliminary data.</text>
</comment>
<evidence type="ECO:0000313" key="2">
    <source>
        <dbReference type="EMBL" id="KXS31221.1"/>
    </source>
</evidence>
<reference evidence="2 3" key="2">
    <citation type="submission" date="2016-03" db="EMBL/GenBank/DDBJ databases">
        <title>New uncultured bacterium of the family Gallionellaceae from acid mine drainage: description and reconstruction of genome based on metagenomic analysis of microbial community.</title>
        <authorList>
            <person name="Kadnikov V."/>
            <person name="Ivasenko D."/>
            <person name="Beletsky A."/>
            <person name="Mardanov A."/>
            <person name="Danilova E."/>
            <person name="Pimenov N."/>
            <person name="Karnachuk O."/>
            <person name="Ravin N."/>
        </authorList>
    </citation>
    <scope>NUCLEOTIDE SEQUENCE [LARGE SCALE GENOMIC DNA]</scope>
    <source>
        <strain evidence="2">ShG14-8</strain>
    </source>
</reference>
<evidence type="ECO:0000313" key="3">
    <source>
        <dbReference type="Proteomes" id="UP000070578"/>
    </source>
</evidence>
<dbReference type="Proteomes" id="UP000070578">
    <property type="component" value="Unassembled WGS sequence"/>
</dbReference>
<sequence>MHFIEHHFVSLEKRMKQLKAVLLSFVLGGAIGMWLGVNIGREVPLYSNPFNTKSLNQKIKDVTGETLEKGGHALEKTGQDLQDKLKH</sequence>
<name>A0A139BQH1_9PROT</name>
<evidence type="ECO:0000256" key="1">
    <source>
        <dbReference type="SAM" id="Phobius"/>
    </source>
</evidence>
<gene>
    <name evidence="2" type="ORF">AWT59_2655</name>
</gene>
<dbReference type="AlphaFoldDB" id="A0A139BQH1"/>
<keyword evidence="1" id="KW-0472">Membrane</keyword>
<protein>
    <submittedName>
        <fullName evidence="2">Uncharacterized protein</fullName>
    </submittedName>
</protein>